<dbReference type="Proteomes" id="UP001058974">
    <property type="component" value="Chromosome 1"/>
</dbReference>
<dbReference type="AlphaFoldDB" id="A0A9D5BMK6"/>
<organism evidence="1 2">
    <name type="scientific">Pisum sativum</name>
    <name type="common">Garden pea</name>
    <name type="synonym">Lathyrus oleraceus</name>
    <dbReference type="NCBI Taxonomy" id="3888"/>
    <lineage>
        <taxon>Eukaryota</taxon>
        <taxon>Viridiplantae</taxon>
        <taxon>Streptophyta</taxon>
        <taxon>Embryophyta</taxon>
        <taxon>Tracheophyta</taxon>
        <taxon>Spermatophyta</taxon>
        <taxon>Magnoliopsida</taxon>
        <taxon>eudicotyledons</taxon>
        <taxon>Gunneridae</taxon>
        <taxon>Pentapetalae</taxon>
        <taxon>rosids</taxon>
        <taxon>fabids</taxon>
        <taxon>Fabales</taxon>
        <taxon>Fabaceae</taxon>
        <taxon>Papilionoideae</taxon>
        <taxon>50 kb inversion clade</taxon>
        <taxon>NPAAA clade</taxon>
        <taxon>Hologalegina</taxon>
        <taxon>IRL clade</taxon>
        <taxon>Fabeae</taxon>
        <taxon>Lathyrus</taxon>
    </lineage>
</organism>
<proteinExistence type="predicted"/>
<keyword evidence="2" id="KW-1185">Reference proteome</keyword>
<dbReference type="Gramene" id="Psat01G0437700-T1">
    <property type="protein sequence ID" value="KAI5446512.1"/>
    <property type="gene ID" value="KIW84_014377"/>
</dbReference>
<protein>
    <submittedName>
        <fullName evidence="1">Uncharacterized protein</fullName>
    </submittedName>
</protein>
<sequence>MIGIDQSPEEHQVLVVRRGQRKNYDDQYGRSFQPRDMSFVKFHYCQQFGHKQSRCPEFVEDVRNIKKKIRELKSAPSPNMVSCEDDILACENEGEFEVKRF</sequence>
<evidence type="ECO:0000313" key="2">
    <source>
        <dbReference type="Proteomes" id="UP001058974"/>
    </source>
</evidence>
<comment type="caution">
    <text evidence="1">The sequence shown here is derived from an EMBL/GenBank/DDBJ whole genome shotgun (WGS) entry which is preliminary data.</text>
</comment>
<dbReference type="EMBL" id="JAMSHJ010000001">
    <property type="protein sequence ID" value="KAI5446512.1"/>
    <property type="molecule type" value="Genomic_DNA"/>
</dbReference>
<gene>
    <name evidence="1" type="ORF">KIW84_014377</name>
</gene>
<reference evidence="1 2" key="1">
    <citation type="journal article" date="2022" name="Nat. Genet.">
        <title>Improved pea reference genome and pan-genome highlight genomic features and evolutionary characteristics.</title>
        <authorList>
            <person name="Yang T."/>
            <person name="Liu R."/>
            <person name="Luo Y."/>
            <person name="Hu S."/>
            <person name="Wang D."/>
            <person name="Wang C."/>
            <person name="Pandey M.K."/>
            <person name="Ge S."/>
            <person name="Xu Q."/>
            <person name="Li N."/>
            <person name="Li G."/>
            <person name="Huang Y."/>
            <person name="Saxena R.K."/>
            <person name="Ji Y."/>
            <person name="Li M."/>
            <person name="Yan X."/>
            <person name="He Y."/>
            <person name="Liu Y."/>
            <person name="Wang X."/>
            <person name="Xiang C."/>
            <person name="Varshney R.K."/>
            <person name="Ding H."/>
            <person name="Gao S."/>
            <person name="Zong X."/>
        </authorList>
    </citation>
    <scope>NUCLEOTIDE SEQUENCE [LARGE SCALE GENOMIC DNA]</scope>
    <source>
        <strain evidence="1 2">cv. Zhongwan 6</strain>
    </source>
</reference>
<accession>A0A9D5BMK6</accession>
<name>A0A9D5BMK6_PEA</name>
<evidence type="ECO:0000313" key="1">
    <source>
        <dbReference type="EMBL" id="KAI5446512.1"/>
    </source>
</evidence>